<sequence>MYSLTGFGIPARNPQFEAIQSAAAYDAAFGVYEVPPVGLVLFAFHAVPGTGLVFDRTQLVANGSDLGRVAFLGWWFIGSLFSGAHPVPPPVIEHQKS</sequence>
<reference evidence="1 2" key="1">
    <citation type="journal article" date="2019" name="ACS Chem. Biol.">
        <title>Identification and Mobilization of a Cryptic Antibiotic Biosynthesis Gene Locus from a Human-Pathogenic Nocardia Isolate.</title>
        <authorList>
            <person name="Herisse M."/>
            <person name="Ishida K."/>
            <person name="Porter J.L."/>
            <person name="Howden B."/>
            <person name="Hertweck C."/>
            <person name="Stinear T.P."/>
            <person name="Pidot S.J."/>
        </authorList>
    </citation>
    <scope>NUCLEOTIDE SEQUENCE [LARGE SCALE GENOMIC DNA]</scope>
    <source>
        <strain evidence="1 2">AUSMDU00012715</strain>
    </source>
</reference>
<accession>A0A6G9Z713</accession>
<dbReference type="RefSeq" id="WP_167488538.1">
    <property type="nucleotide sequence ID" value="NZ_CP046173.1"/>
</dbReference>
<dbReference type="EMBL" id="CP046173">
    <property type="protein sequence ID" value="QIS21240.1"/>
    <property type="molecule type" value="Genomic_DNA"/>
</dbReference>
<dbReference type="Proteomes" id="UP000500953">
    <property type="component" value="Chromosome"/>
</dbReference>
<name>A0A6G9Z713_9NOCA</name>
<evidence type="ECO:0000313" key="2">
    <source>
        <dbReference type="Proteomes" id="UP000500953"/>
    </source>
</evidence>
<evidence type="ECO:0000313" key="1">
    <source>
        <dbReference type="EMBL" id="QIS21240.1"/>
    </source>
</evidence>
<proteinExistence type="predicted"/>
<organism evidence="1 2">
    <name type="scientific">Nocardia terpenica</name>
    <dbReference type="NCBI Taxonomy" id="455432"/>
    <lineage>
        <taxon>Bacteria</taxon>
        <taxon>Bacillati</taxon>
        <taxon>Actinomycetota</taxon>
        <taxon>Actinomycetes</taxon>
        <taxon>Mycobacteriales</taxon>
        <taxon>Nocardiaceae</taxon>
        <taxon>Nocardia</taxon>
    </lineage>
</organism>
<dbReference type="AlphaFoldDB" id="A0A6G9Z713"/>
<protein>
    <submittedName>
        <fullName evidence="1">Uncharacterized protein</fullName>
    </submittedName>
</protein>
<gene>
    <name evidence="1" type="ORF">F6W96_25865</name>
</gene>